<feature type="region of interest" description="Disordered" evidence="1">
    <location>
        <begin position="122"/>
        <end position="168"/>
    </location>
</feature>
<dbReference type="AlphaFoldDB" id="A0A0E0C8T0"/>
<name>A0A0E0C8T0_9ORYZ</name>
<feature type="compositionally biased region" description="Polar residues" evidence="1">
    <location>
        <begin position="154"/>
        <end position="166"/>
    </location>
</feature>
<reference evidence="3" key="1">
    <citation type="submission" date="2015-04" db="UniProtKB">
        <authorList>
            <consortium name="EnsemblPlants"/>
        </authorList>
    </citation>
    <scope>IDENTIFICATION</scope>
</reference>
<feature type="region of interest" description="Disordered" evidence="1">
    <location>
        <begin position="80"/>
        <end position="101"/>
    </location>
</feature>
<evidence type="ECO:0000313" key="3">
    <source>
        <dbReference type="EnsemblPlants" id="OMERI01G30630.1"/>
    </source>
</evidence>
<dbReference type="Gramene" id="OMERI01G30630.1">
    <property type="protein sequence ID" value="OMERI01G30630.1"/>
    <property type="gene ID" value="OMERI01G30630"/>
</dbReference>
<feature type="chain" id="PRO_5002355464" evidence="2">
    <location>
        <begin position="26"/>
        <end position="219"/>
    </location>
</feature>
<proteinExistence type="predicted"/>
<evidence type="ECO:0000256" key="1">
    <source>
        <dbReference type="SAM" id="MobiDB-lite"/>
    </source>
</evidence>
<dbReference type="EnsemblPlants" id="OMERI01G30630.1">
    <property type="protein sequence ID" value="OMERI01G30630.1"/>
    <property type="gene ID" value="OMERI01G30630"/>
</dbReference>
<evidence type="ECO:0000256" key="2">
    <source>
        <dbReference type="SAM" id="SignalP"/>
    </source>
</evidence>
<keyword evidence="2" id="KW-0732">Signal</keyword>
<feature type="compositionally biased region" description="Low complexity" evidence="1">
    <location>
        <begin position="123"/>
        <end position="153"/>
    </location>
</feature>
<dbReference type="Proteomes" id="UP000008021">
    <property type="component" value="Chromosome 1"/>
</dbReference>
<dbReference type="HOGENOM" id="CLU_1263282_0_0_1"/>
<keyword evidence="4" id="KW-1185">Reference proteome</keyword>
<dbReference type="STRING" id="40149.A0A0E0C8T0"/>
<feature type="compositionally biased region" description="Low complexity" evidence="1">
    <location>
        <begin position="200"/>
        <end position="211"/>
    </location>
</feature>
<accession>A0A0E0C8T0</accession>
<feature type="region of interest" description="Disordered" evidence="1">
    <location>
        <begin position="194"/>
        <end position="219"/>
    </location>
</feature>
<sequence>MTSPSPLLFLSLLSLSSRQLERTSATRRAATFGVAGWERTRAAVAGDGRHDGGAWRLATRHRRRSATALARRCRGCRRGGVATSHTGRPMGEVGKGSRRRAMRWRDDTEEGALRVSPAWGTMTARGTSSSIRTRISVSSASSGSSTPAAASDSNSSAMPSDLTASRASERRATLARSLRSGWIEAVVVGRATQGAPIQPAAVGAGEGATAAPELRRRVR</sequence>
<feature type="signal peptide" evidence="2">
    <location>
        <begin position="1"/>
        <end position="25"/>
    </location>
</feature>
<organism evidence="3">
    <name type="scientific">Oryza meridionalis</name>
    <dbReference type="NCBI Taxonomy" id="40149"/>
    <lineage>
        <taxon>Eukaryota</taxon>
        <taxon>Viridiplantae</taxon>
        <taxon>Streptophyta</taxon>
        <taxon>Embryophyta</taxon>
        <taxon>Tracheophyta</taxon>
        <taxon>Spermatophyta</taxon>
        <taxon>Magnoliopsida</taxon>
        <taxon>Liliopsida</taxon>
        <taxon>Poales</taxon>
        <taxon>Poaceae</taxon>
        <taxon>BOP clade</taxon>
        <taxon>Oryzoideae</taxon>
        <taxon>Oryzeae</taxon>
        <taxon>Oryzinae</taxon>
        <taxon>Oryza</taxon>
    </lineage>
</organism>
<evidence type="ECO:0000313" key="4">
    <source>
        <dbReference type="Proteomes" id="UP000008021"/>
    </source>
</evidence>
<reference evidence="3" key="2">
    <citation type="submission" date="2018-05" db="EMBL/GenBank/DDBJ databases">
        <title>OmerRS3 (Oryza meridionalis Reference Sequence Version 3).</title>
        <authorList>
            <person name="Zhang J."/>
            <person name="Kudrna D."/>
            <person name="Lee S."/>
            <person name="Talag J."/>
            <person name="Welchert J."/>
            <person name="Wing R.A."/>
        </authorList>
    </citation>
    <scope>NUCLEOTIDE SEQUENCE [LARGE SCALE GENOMIC DNA]</scope>
    <source>
        <strain evidence="3">cv. OR44</strain>
    </source>
</reference>
<protein>
    <submittedName>
        <fullName evidence="3">Uncharacterized protein</fullName>
    </submittedName>
</protein>